<dbReference type="NCBIfam" id="TIGR02426">
    <property type="entry name" value="protocat_pcaB"/>
    <property type="match status" value="1"/>
</dbReference>
<evidence type="ECO:0000313" key="5">
    <source>
        <dbReference type="Proteomes" id="UP000190637"/>
    </source>
</evidence>
<dbReference type="CDD" id="cd01597">
    <property type="entry name" value="pCLME"/>
    <property type="match status" value="1"/>
</dbReference>
<dbReference type="EMBL" id="FUWS01000002">
    <property type="protein sequence ID" value="SJZ57996.1"/>
    <property type="molecule type" value="Genomic_DNA"/>
</dbReference>
<evidence type="ECO:0000313" key="4">
    <source>
        <dbReference type="EMBL" id="SJZ57996.1"/>
    </source>
</evidence>
<dbReference type="Gene3D" id="1.10.40.30">
    <property type="entry name" value="Fumarase/aspartase (C-terminal domain)"/>
    <property type="match status" value="1"/>
</dbReference>
<dbReference type="Pfam" id="PF00206">
    <property type="entry name" value="Lyase_1"/>
    <property type="match status" value="1"/>
</dbReference>
<evidence type="ECO:0000259" key="3">
    <source>
        <dbReference type="SMART" id="SM00998"/>
    </source>
</evidence>
<feature type="domain" description="Adenylosuccinate lyase C-terminal" evidence="3">
    <location>
        <begin position="365"/>
        <end position="442"/>
    </location>
</feature>
<dbReference type="InterPro" id="IPR019468">
    <property type="entry name" value="AdenyloSucc_lyase_C"/>
</dbReference>
<dbReference type="RefSeq" id="WP_200813510.1">
    <property type="nucleotide sequence ID" value="NZ_FUWS01000002.1"/>
</dbReference>
<dbReference type="PRINTS" id="PR00149">
    <property type="entry name" value="FUMRATELYASE"/>
</dbReference>
<dbReference type="AlphaFoldDB" id="A0A1T4LTQ3"/>
<dbReference type="Pfam" id="PF10397">
    <property type="entry name" value="ADSL_C"/>
    <property type="match status" value="1"/>
</dbReference>
<dbReference type="InterPro" id="IPR022761">
    <property type="entry name" value="Fumarate_lyase_N"/>
</dbReference>
<dbReference type="InterPro" id="IPR008948">
    <property type="entry name" value="L-Aspartase-like"/>
</dbReference>
<dbReference type="PANTHER" id="PTHR43172:SF2">
    <property type="entry name" value="ADENYLOSUCCINATE LYASE C-TERMINAL DOMAIN-CONTAINING PROTEIN"/>
    <property type="match status" value="1"/>
</dbReference>
<evidence type="ECO:0000256" key="2">
    <source>
        <dbReference type="ARBA" id="ARBA00034772"/>
    </source>
</evidence>
<dbReference type="STRING" id="1122192.SAMN02745673_00817"/>
<dbReference type="SMART" id="SM00998">
    <property type="entry name" value="ADSL_C"/>
    <property type="match status" value="1"/>
</dbReference>
<dbReference type="GO" id="GO:0016829">
    <property type="term" value="F:lyase activity"/>
    <property type="evidence" value="ECO:0007669"/>
    <property type="project" value="UniProtKB-KW"/>
</dbReference>
<organism evidence="4 5">
    <name type="scientific">Marinactinospora thermotolerans DSM 45154</name>
    <dbReference type="NCBI Taxonomy" id="1122192"/>
    <lineage>
        <taxon>Bacteria</taxon>
        <taxon>Bacillati</taxon>
        <taxon>Actinomycetota</taxon>
        <taxon>Actinomycetes</taxon>
        <taxon>Streptosporangiales</taxon>
        <taxon>Nocardiopsidaceae</taxon>
        <taxon>Marinactinospora</taxon>
    </lineage>
</organism>
<dbReference type="InterPro" id="IPR000362">
    <property type="entry name" value="Fumarate_lyase_fam"/>
</dbReference>
<proteinExistence type="inferred from homology"/>
<gene>
    <name evidence="4" type="ORF">SAMN02745673_00817</name>
</gene>
<protein>
    <submittedName>
        <fullName evidence="4">3-carboxy-cis,cis-muconate cycloisomerase</fullName>
    </submittedName>
</protein>
<dbReference type="GO" id="GO:0016853">
    <property type="term" value="F:isomerase activity"/>
    <property type="evidence" value="ECO:0007669"/>
    <property type="project" value="UniProtKB-KW"/>
</dbReference>
<reference evidence="4 5" key="1">
    <citation type="submission" date="2017-02" db="EMBL/GenBank/DDBJ databases">
        <authorList>
            <person name="Peterson S.W."/>
        </authorList>
    </citation>
    <scope>NUCLEOTIDE SEQUENCE [LARGE SCALE GENOMIC DNA]</scope>
    <source>
        <strain evidence="4 5">DSM 45154</strain>
    </source>
</reference>
<keyword evidence="4" id="KW-0413">Isomerase</keyword>
<dbReference type="PANTHER" id="PTHR43172">
    <property type="entry name" value="ADENYLOSUCCINATE LYASE"/>
    <property type="match status" value="1"/>
</dbReference>
<name>A0A1T4LTQ3_9ACTN</name>
<comment type="similarity">
    <text evidence="2">Belongs to the class-II fumarase/aspartase family.</text>
</comment>
<dbReference type="Gene3D" id="1.20.200.10">
    <property type="entry name" value="Fumarase/aspartase (Central domain)"/>
    <property type="match status" value="1"/>
</dbReference>
<evidence type="ECO:0000256" key="1">
    <source>
        <dbReference type="ARBA" id="ARBA00023239"/>
    </source>
</evidence>
<dbReference type="Proteomes" id="UP000190637">
    <property type="component" value="Unassembled WGS sequence"/>
</dbReference>
<keyword evidence="1" id="KW-0456">Lyase</keyword>
<dbReference type="GO" id="GO:0019619">
    <property type="term" value="P:3,4-dihydroxybenzoate catabolic process"/>
    <property type="evidence" value="ECO:0007669"/>
    <property type="project" value="InterPro"/>
</dbReference>
<sequence length="457" mass="46744">MTAISVPTGLFGGVFERGGAAEHTGDAGWLRALLDAEAGLARAQARVGLIEPAAAEAIAAACLPERFDADALGRAAAGGGNPVIPLVRELTRAVEGEAARHVHKGATSQDIMDTAAMLVARRACAAIDADAGALTRELARSARRHRDTPMAGRTLLQQALPTTFGLVAAGWLEAISTAATRLSDVAGDGLAVQLGGAAGTLASLGAAGPDVVRAYAAELGLAEPALPWHTDRGRIAELAGALGRLCGAVAKAAHDIVLLAQTEVGEVAEEGEAGTGGSSTLPHKRNPIAAVSALACAQQAPALVASLLASMAQEHQRAAGSWHSEWQPLSRLLCLTGSAVAWLRASVERLRVDPARMRANLDLTGGLLLAERVTTALAADLGRMAAHELVQDACAEAADGRRDLADVLAGQAEVRRSREEIAALLDPAGYLGSAGVFVDRALQRFGARPAGVEGEEG</sequence>
<dbReference type="InterPro" id="IPR012789">
    <property type="entry name" value="Protocat_PcaB-like"/>
</dbReference>
<accession>A0A1T4LTQ3</accession>
<keyword evidence="5" id="KW-1185">Reference proteome</keyword>
<dbReference type="SUPFAM" id="SSF48557">
    <property type="entry name" value="L-aspartase-like"/>
    <property type="match status" value="1"/>
</dbReference>